<name>A0A060UKQ9_9PROT</name>
<dbReference type="AlphaFoldDB" id="A0A060UKQ9"/>
<evidence type="ECO:0000313" key="1">
    <source>
        <dbReference type="EMBL" id="CDQ08946.1"/>
    </source>
</evidence>
<gene>
    <name evidence="1" type="ORF">AFERRI_140011</name>
    <name evidence="2" type="ORF">AFERRI_40055</name>
</gene>
<evidence type="ECO:0000313" key="3">
    <source>
        <dbReference type="Proteomes" id="UP000193925"/>
    </source>
</evidence>
<dbReference type="EMBL" id="CCCS020000006">
    <property type="protein sequence ID" value="CDQ08946.1"/>
    <property type="molecule type" value="Genomic_DNA"/>
</dbReference>
<reference evidence="1" key="2">
    <citation type="submission" date="2014-07" db="EMBL/GenBank/DDBJ databases">
        <title>Initial genome analysis of the psychrotolerant acidophile Acidithiobacillus ferrivorans CF27: insights into iron and sulfur oxidation pathways and into biofilm formation.</title>
        <authorList>
            <person name="Talla E."/>
            <person name="Hedrich S."/>
            <person name="Mangenot S."/>
            <person name="Ji B."/>
            <person name="Johnson D.B."/>
            <person name="Barbe V."/>
            <person name="Bonnefoy V."/>
        </authorList>
    </citation>
    <scope>NUCLEOTIDE SEQUENCE [LARGE SCALE GENOMIC DNA]</scope>
    <source>
        <strain evidence="1">CF27</strain>
    </source>
</reference>
<accession>A0A060UKQ9</accession>
<organism evidence="1">
    <name type="scientific">Acidithiobacillus ferrivorans</name>
    <dbReference type="NCBI Taxonomy" id="160808"/>
    <lineage>
        <taxon>Bacteria</taxon>
        <taxon>Pseudomonadati</taxon>
        <taxon>Pseudomonadota</taxon>
        <taxon>Acidithiobacillia</taxon>
        <taxon>Acidithiobacillales</taxon>
        <taxon>Acidithiobacillaceae</taxon>
        <taxon>Acidithiobacillus</taxon>
    </lineage>
</organism>
<dbReference type="EMBL" id="LT841305">
    <property type="protein sequence ID" value="SMH66706.1"/>
    <property type="molecule type" value="Genomic_DNA"/>
</dbReference>
<dbReference type="Proteomes" id="UP000193925">
    <property type="component" value="Chromosome AFERRI"/>
</dbReference>
<reference evidence="1" key="1">
    <citation type="submission" date="2014-03" db="EMBL/GenBank/DDBJ databases">
        <authorList>
            <person name="Genoscope - CEA"/>
        </authorList>
    </citation>
    <scope>NUCLEOTIDE SEQUENCE [LARGE SCALE GENOMIC DNA]</scope>
    <source>
        <strain evidence="1">CF27</strain>
    </source>
</reference>
<reference evidence="2 3" key="3">
    <citation type="submission" date="2017-03" db="EMBL/GenBank/DDBJ databases">
        <authorList>
            <person name="Regsiter A."/>
            <person name="William W."/>
        </authorList>
    </citation>
    <scope>NUCLEOTIDE SEQUENCE [LARGE SCALE GENOMIC DNA]</scope>
    <source>
        <strain evidence="2">PRJEB5721</strain>
    </source>
</reference>
<protein>
    <submittedName>
        <fullName evidence="1">Uncharacterized protein</fullName>
    </submittedName>
</protein>
<proteinExistence type="predicted"/>
<evidence type="ECO:0000313" key="2">
    <source>
        <dbReference type="EMBL" id="SMH66706.1"/>
    </source>
</evidence>
<sequence>MVINECLFWVRGVASERRGTENVALHDGWVFQWLRLGRVGIYGPVLGMNTWKDVATWNNNVSPSAEAGPDVLLAGGTVVDSLFRWFKVGNRRCGLLRR</sequence>
<keyword evidence="3" id="KW-1185">Reference proteome</keyword>